<dbReference type="RefSeq" id="WP_250858280.1">
    <property type="nucleotide sequence ID" value="NZ_JAGSOJ010000001.1"/>
</dbReference>
<dbReference type="Proteomes" id="UP001056429">
    <property type="component" value="Unassembled WGS sequence"/>
</dbReference>
<accession>A0A9J6NXV6</accession>
<dbReference type="EMBL" id="JAGSOJ010000001">
    <property type="protein sequence ID" value="MCM1989282.1"/>
    <property type="molecule type" value="Genomic_DNA"/>
</dbReference>
<name>A0A9J6NXV6_9CLOT</name>
<protein>
    <submittedName>
        <fullName evidence="1">Uncharacterized protein</fullName>
    </submittedName>
</protein>
<evidence type="ECO:0000313" key="1">
    <source>
        <dbReference type="EMBL" id="MCM1989282.1"/>
    </source>
</evidence>
<reference evidence="1" key="1">
    <citation type="journal article" date="2021" name="mSystems">
        <title>Bacteria and Archaea Synergistically Convert Glycine Betaine to Biogenic Methane in the Formosa Cold Seep of the South China Sea.</title>
        <authorList>
            <person name="Li L."/>
            <person name="Zhang W."/>
            <person name="Zhang S."/>
            <person name="Song L."/>
            <person name="Sun Q."/>
            <person name="Zhang H."/>
            <person name="Xiang H."/>
            <person name="Dong X."/>
        </authorList>
    </citation>
    <scope>NUCLEOTIDE SEQUENCE</scope>
    <source>
        <strain evidence="1">ZWT</strain>
    </source>
</reference>
<evidence type="ECO:0000313" key="2">
    <source>
        <dbReference type="Proteomes" id="UP001056429"/>
    </source>
</evidence>
<gene>
    <name evidence="1" type="ORF">KDK92_05980</name>
</gene>
<proteinExistence type="predicted"/>
<dbReference type="AlphaFoldDB" id="A0A9J6NXV6"/>
<reference evidence="1" key="2">
    <citation type="submission" date="2021-04" db="EMBL/GenBank/DDBJ databases">
        <authorList>
            <person name="Dong X."/>
        </authorList>
    </citation>
    <scope>NUCLEOTIDE SEQUENCE</scope>
    <source>
        <strain evidence="1">ZWT</strain>
    </source>
</reference>
<sequence length="46" mass="5271">MIIDDTISERTIPYELQLYDKKKCNSEGKINGFKSISILILYGCCL</sequence>
<comment type="caution">
    <text evidence="1">The sequence shown here is derived from an EMBL/GenBank/DDBJ whole genome shotgun (WGS) entry which is preliminary data.</text>
</comment>
<keyword evidence="2" id="KW-1185">Reference proteome</keyword>
<organism evidence="1 2">
    <name type="scientific">Oceanirhabdus seepicola</name>
    <dbReference type="NCBI Taxonomy" id="2828781"/>
    <lineage>
        <taxon>Bacteria</taxon>
        <taxon>Bacillati</taxon>
        <taxon>Bacillota</taxon>
        <taxon>Clostridia</taxon>
        <taxon>Eubacteriales</taxon>
        <taxon>Clostridiaceae</taxon>
        <taxon>Oceanirhabdus</taxon>
    </lineage>
</organism>